<dbReference type="RefSeq" id="WP_212014997.1">
    <property type="nucleotide sequence ID" value="NZ_JAAFYZ010000125.1"/>
</dbReference>
<keyword evidence="4" id="KW-0456">Lyase</keyword>
<dbReference type="Pfam" id="PF02602">
    <property type="entry name" value="HEM4"/>
    <property type="match status" value="1"/>
</dbReference>
<dbReference type="InterPro" id="IPR001867">
    <property type="entry name" value="OmpR/PhoB-type_DNA-bd"/>
</dbReference>
<dbReference type="InterPro" id="IPR039793">
    <property type="entry name" value="UROS/Hem4"/>
</dbReference>
<dbReference type="EC" id="4.2.1.75" evidence="4"/>
<dbReference type="PROSITE" id="PS51755">
    <property type="entry name" value="OMPR_PHOB"/>
    <property type="match status" value="1"/>
</dbReference>
<dbReference type="Gene3D" id="1.10.10.10">
    <property type="entry name" value="Winged helix-like DNA-binding domain superfamily/Winged helix DNA-binding domain"/>
    <property type="match status" value="1"/>
</dbReference>
<protein>
    <submittedName>
        <fullName evidence="4">Uroporphyrinogen-III synthase</fullName>
        <ecNumber evidence="4">4.2.1.75</ecNumber>
    </submittedName>
</protein>
<gene>
    <name evidence="4" type="ORF">KGQ19_29700</name>
</gene>
<dbReference type="CDD" id="cd06578">
    <property type="entry name" value="HemD"/>
    <property type="match status" value="1"/>
</dbReference>
<feature type="domain" description="OmpR/PhoB-type" evidence="3">
    <location>
        <begin position="297"/>
        <end position="392"/>
    </location>
</feature>
<keyword evidence="5" id="KW-1185">Reference proteome</keyword>
<dbReference type="Proteomes" id="UP000730482">
    <property type="component" value="Unassembled WGS sequence"/>
</dbReference>
<dbReference type="Gene3D" id="3.40.50.10090">
    <property type="match status" value="2"/>
</dbReference>
<dbReference type="GO" id="GO:0004852">
    <property type="term" value="F:uroporphyrinogen-III synthase activity"/>
    <property type="evidence" value="ECO:0007669"/>
    <property type="project" value="UniProtKB-EC"/>
</dbReference>
<dbReference type="EMBL" id="JAAFYZ010000125">
    <property type="protein sequence ID" value="MBS2551052.1"/>
    <property type="molecule type" value="Genomic_DNA"/>
</dbReference>
<dbReference type="NCBIfam" id="NF005568">
    <property type="entry name" value="PRK07239.1"/>
    <property type="match status" value="1"/>
</dbReference>
<dbReference type="InterPro" id="IPR016032">
    <property type="entry name" value="Sig_transdc_resp-reg_C-effctor"/>
</dbReference>
<evidence type="ECO:0000313" key="4">
    <source>
        <dbReference type="EMBL" id="MBS2551052.1"/>
    </source>
</evidence>
<dbReference type="SMART" id="SM00862">
    <property type="entry name" value="Trans_reg_C"/>
    <property type="match status" value="1"/>
</dbReference>
<feature type="DNA-binding region" description="OmpR/PhoB-type" evidence="2">
    <location>
        <begin position="297"/>
        <end position="392"/>
    </location>
</feature>
<name>A0ABS5KYB7_9ACTN</name>
<dbReference type="InterPro" id="IPR003754">
    <property type="entry name" value="4pyrrol_synth_uPrphyn_synth"/>
</dbReference>
<dbReference type="SUPFAM" id="SSF46894">
    <property type="entry name" value="C-terminal effector domain of the bipartite response regulators"/>
    <property type="match status" value="1"/>
</dbReference>
<comment type="caution">
    <text evidence="4">The sequence shown here is derived from an EMBL/GenBank/DDBJ whole genome shotgun (WGS) entry which is preliminary data.</text>
</comment>
<reference evidence="4 5" key="1">
    <citation type="submission" date="2020-02" db="EMBL/GenBank/DDBJ databases">
        <title>Acidophilic actinobacteria isolated from forest soil.</title>
        <authorList>
            <person name="Golinska P."/>
        </authorList>
    </citation>
    <scope>NUCLEOTIDE SEQUENCE [LARGE SCALE GENOMIC DNA]</scope>
    <source>
        <strain evidence="4 5">NL8</strain>
    </source>
</reference>
<proteinExistence type="predicted"/>
<accession>A0ABS5KYB7</accession>
<dbReference type="Pfam" id="PF00486">
    <property type="entry name" value="Trans_reg_C"/>
    <property type="match status" value="1"/>
</dbReference>
<evidence type="ECO:0000256" key="1">
    <source>
        <dbReference type="ARBA" id="ARBA00023125"/>
    </source>
</evidence>
<evidence type="ECO:0000256" key="2">
    <source>
        <dbReference type="PROSITE-ProRule" id="PRU01091"/>
    </source>
</evidence>
<sequence>MDTTTIESDTPGSPTGVPIAAQAGALPEPLVGCVVAITSDRRREELGAMLRRRGAEVMTAPTMRVIPLTDDRVLRAATEECLRGPLDYAVATTGIGWRAWISTAEGWGLAEPLSAVLATATLAARGPKATDAIRQCGMRETYSPPSESSTELLAWLLAQDLAGSRIAVQLHGSADTAFLDALRGAGAEVVPVPVYQWGPPQDTAAVARLVDAVVRRQVHAVAFTSAPGAAAFLAAAENDGSLTRVVDAMQADVLAACIGPVCAAPLEAHGITPVWPDRGRLGSLARIITQDLPPRVRRRLNTPGRDIVVQGNAVLIDGRPVPLSPLPAGVLRELARQPGRVLSRAELLRRVWTGMRRDEHAVEATVARLRTSLGEHADVVATVTKRGYRLAVEPS</sequence>
<dbReference type="InterPro" id="IPR036388">
    <property type="entry name" value="WH-like_DNA-bd_sf"/>
</dbReference>
<dbReference type="PANTHER" id="PTHR40082:SF1">
    <property type="entry name" value="BLR5956 PROTEIN"/>
    <property type="match status" value="1"/>
</dbReference>
<evidence type="ECO:0000259" key="3">
    <source>
        <dbReference type="PROSITE" id="PS51755"/>
    </source>
</evidence>
<dbReference type="SUPFAM" id="SSF69618">
    <property type="entry name" value="HemD-like"/>
    <property type="match status" value="1"/>
</dbReference>
<keyword evidence="1 2" id="KW-0238">DNA-binding</keyword>
<evidence type="ECO:0000313" key="5">
    <source>
        <dbReference type="Proteomes" id="UP000730482"/>
    </source>
</evidence>
<dbReference type="PANTHER" id="PTHR40082">
    <property type="entry name" value="BLR5956 PROTEIN"/>
    <property type="match status" value="1"/>
</dbReference>
<dbReference type="CDD" id="cd00383">
    <property type="entry name" value="trans_reg_C"/>
    <property type="match status" value="1"/>
</dbReference>
<organism evidence="4 5">
    <name type="scientific">Catenulispora pinistramenti</name>
    <dbReference type="NCBI Taxonomy" id="2705254"/>
    <lineage>
        <taxon>Bacteria</taxon>
        <taxon>Bacillati</taxon>
        <taxon>Actinomycetota</taxon>
        <taxon>Actinomycetes</taxon>
        <taxon>Catenulisporales</taxon>
        <taxon>Catenulisporaceae</taxon>
        <taxon>Catenulispora</taxon>
    </lineage>
</organism>
<dbReference type="InterPro" id="IPR036108">
    <property type="entry name" value="4pyrrol_syn_uPrphyn_synt_sf"/>
</dbReference>